<dbReference type="RefSeq" id="WP_190849110.1">
    <property type="nucleotide sequence ID" value="NZ_AP023440.1"/>
</dbReference>
<evidence type="ECO:0000313" key="3">
    <source>
        <dbReference type="Proteomes" id="UP000516444"/>
    </source>
</evidence>
<accession>A0A7G1NQ95</accession>
<dbReference type="PANTHER" id="PTHR41521:SF4">
    <property type="entry name" value="BLR0684 PROTEIN"/>
    <property type="match status" value="1"/>
</dbReference>
<name>A0A7G1NQ95_9ACTN</name>
<gene>
    <name evidence="2" type="ORF">GCM10017557_02670</name>
</gene>
<dbReference type="SUPFAM" id="SSF54909">
    <property type="entry name" value="Dimeric alpha+beta barrel"/>
    <property type="match status" value="1"/>
</dbReference>
<dbReference type="InterPro" id="IPR011008">
    <property type="entry name" value="Dimeric_a/b-barrel"/>
</dbReference>
<dbReference type="AlphaFoldDB" id="A0A7G1NQ95"/>
<feature type="domain" description="DUF1330" evidence="1">
    <location>
        <begin position="2"/>
        <end position="93"/>
    </location>
</feature>
<reference evidence="2 3" key="1">
    <citation type="journal article" date="2014" name="Int. J. Syst. Evol. Microbiol.">
        <title>Complete genome sequence of Corynebacterium casei LMG S-19264T (=DSM 44701T), isolated from a smear-ripened cheese.</title>
        <authorList>
            <consortium name="US DOE Joint Genome Institute (JGI-PGF)"/>
            <person name="Walter F."/>
            <person name="Albersmeier A."/>
            <person name="Kalinowski J."/>
            <person name="Ruckert C."/>
        </authorList>
    </citation>
    <scope>NUCLEOTIDE SEQUENCE [LARGE SCALE GENOMIC DNA]</scope>
    <source>
        <strain evidence="2 3">JCM 4677</strain>
    </source>
</reference>
<keyword evidence="3" id="KW-1185">Reference proteome</keyword>
<protein>
    <recommendedName>
        <fullName evidence="1">DUF1330 domain-containing protein</fullName>
    </recommendedName>
</protein>
<dbReference type="Pfam" id="PF07045">
    <property type="entry name" value="DUF1330"/>
    <property type="match status" value="1"/>
</dbReference>
<dbReference type="Proteomes" id="UP000516444">
    <property type="component" value="Chromosome"/>
</dbReference>
<evidence type="ECO:0000313" key="2">
    <source>
        <dbReference type="EMBL" id="BCL25408.1"/>
    </source>
</evidence>
<sequence>MSAYMIISVSPRDQEKMTEYETRTLAVVEKFGGRPVARDTSPEVFETEHRPAIGVILEFPDKQAVLDFYHSEEYRPLKEFRHTFATASALVVEA</sequence>
<dbReference type="InterPro" id="IPR010753">
    <property type="entry name" value="DUF1330"/>
</dbReference>
<proteinExistence type="predicted"/>
<dbReference type="EMBL" id="AP023440">
    <property type="protein sequence ID" value="BCL25408.1"/>
    <property type="molecule type" value="Genomic_DNA"/>
</dbReference>
<dbReference type="Gene3D" id="3.30.70.100">
    <property type="match status" value="1"/>
</dbReference>
<evidence type="ECO:0000259" key="1">
    <source>
        <dbReference type="Pfam" id="PF07045"/>
    </source>
</evidence>
<organism evidence="2 3">
    <name type="scientific">Streptomyces aurantiacus</name>
    <dbReference type="NCBI Taxonomy" id="47760"/>
    <lineage>
        <taxon>Bacteria</taxon>
        <taxon>Bacillati</taxon>
        <taxon>Actinomycetota</taxon>
        <taxon>Actinomycetes</taxon>
        <taxon>Kitasatosporales</taxon>
        <taxon>Streptomycetaceae</taxon>
        <taxon>Streptomyces</taxon>
        <taxon>Streptomyces aurantiacus group</taxon>
    </lineage>
</organism>
<dbReference type="PANTHER" id="PTHR41521">
    <property type="match status" value="1"/>
</dbReference>
<dbReference type="KEGG" id="sgm:GCM10017557_02670"/>